<keyword evidence="4" id="KW-1185">Reference proteome</keyword>
<proteinExistence type="predicted"/>
<dbReference type="OrthoDB" id="10513194at2759"/>
<sequence>MANTQSKIDLLEEQNSKLLSEITEFKREKARLIAKEVGLMARIVELEQSAKENAELNARTEVPPTKDISPPIEDQSGKDNGITLDPMPEHNSTQTQRSESKSLTDPESSITSLPQDIIDDDTAETLDFVETVYKEQVSKEIMERIREKKLRDQELLSTPENNICCEQKTKEHLSQESPGSESPNHNIYVSEEPDEIEHTKSQCIEQGLTKQLRSNRDIVSPVSLEITEHQLSQVTTQRLVRLFQNAIRARHEEILSWYYYSDSFENKVMKFAVRLELQIKLIEHNYTRKC</sequence>
<dbReference type="Proteomes" id="UP000266861">
    <property type="component" value="Unassembled WGS sequence"/>
</dbReference>
<keyword evidence="1" id="KW-0175">Coiled coil</keyword>
<comment type="caution">
    <text evidence="3">The sequence shown here is derived from an EMBL/GenBank/DDBJ whole genome shotgun (WGS) entry which is preliminary data.</text>
</comment>
<feature type="coiled-coil region" evidence="1">
    <location>
        <begin position="1"/>
        <end position="35"/>
    </location>
</feature>
<feature type="compositionally biased region" description="Polar residues" evidence="2">
    <location>
        <begin position="105"/>
        <end position="114"/>
    </location>
</feature>
<dbReference type="AlphaFoldDB" id="A0A397GXM0"/>
<accession>A0A397GXM0</accession>
<feature type="region of interest" description="Disordered" evidence="2">
    <location>
        <begin position="52"/>
        <end position="118"/>
    </location>
</feature>
<dbReference type="EMBL" id="PQFF01000366">
    <property type="protein sequence ID" value="RHZ55605.1"/>
    <property type="molecule type" value="Genomic_DNA"/>
</dbReference>
<organism evidence="3 4">
    <name type="scientific">Diversispora epigaea</name>
    <dbReference type="NCBI Taxonomy" id="1348612"/>
    <lineage>
        <taxon>Eukaryota</taxon>
        <taxon>Fungi</taxon>
        <taxon>Fungi incertae sedis</taxon>
        <taxon>Mucoromycota</taxon>
        <taxon>Glomeromycotina</taxon>
        <taxon>Glomeromycetes</taxon>
        <taxon>Diversisporales</taxon>
        <taxon>Diversisporaceae</taxon>
        <taxon>Diversispora</taxon>
    </lineage>
</organism>
<name>A0A397GXM0_9GLOM</name>
<reference evidence="3 4" key="1">
    <citation type="submission" date="2018-08" db="EMBL/GenBank/DDBJ databases">
        <title>Genome and evolution of the arbuscular mycorrhizal fungus Diversispora epigaea (formerly Glomus versiforme) and its bacterial endosymbionts.</title>
        <authorList>
            <person name="Sun X."/>
            <person name="Fei Z."/>
            <person name="Harrison M."/>
        </authorList>
    </citation>
    <scope>NUCLEOTIDE SEQUENCE [LARGE SCALE GENOMIC DNA]</scope>
    <source>
        <strain evidence="3 4">IT104</strain>
    </source>
</reference>
<evidence type="ECO:0000256" key="2">
    <source>
        <dbReference type="SAM" id="MobiDB-lite"/>
    </source>
</evidence>
<evidence type="ECO:0000313" key="3">
    <source>
        <dbReference type="EMBL" id="RHZ55605.1"/>
    </source>
</evidence>
<evidence type="ECO:0000256" key="1">
    <source>
        <dbReference type="SAM" id="Coils"/>
    </source>
</evidence>
<evidence type="ECO:0000313" key="4">
    <source>
        <dbReference type="Proteomes" id="UP000266861"/>
    </source>
</evidence>
<protein>
    <submittedName>
        <fullName evidence="3">Uncharacterized protein</fullName>
    </submittedName>
</protein>
<gene>
    <name evidence="3" type="ORF">Glove_413g23</name>
</gene>